<sequence>QLLKCCLASPTINSIDWWSWEFCSMRWLLASSPCMALVTTARWPPGSRRHEVRGAGQPELGVPLHPGAAAAEIPGQTAGLPARSVQSRSLDPAALPHPAGPERPAADAEQHRLTQQLRPVAFDPEDAVSRLIDESFLSDGPPPPQSAQPSAPWNQRTANGGAGTSRLI</sequence>
<feature type="region of interest" description="Disordered" evidence="1">
    <location>
        <begin position="131"/>
        <end position="168"/>
    </location>
</feature>
<proteinExistence type="predicted"/>
<evidence type="ECO:0000313" key="2">
    <source>
        <dbReference type="Proteomes" id="UP000095280"/>
    </source>
</evidence>
<accession>A0A1I8FGA9</accession>
<name>A0A1I8FGA9_9PLAT</name>
<protein>
    <submittedName>
        <fullName evidence="3">AGC-kinase C-terminal domain-containing protein</fullName>
    </submittedName>
</protein>
<keyword evidence="2" id="KW-1185">Reference proteome</keyword>
<evidence type="ECO:0000313" key="3">
    <source>
        <dbReference type="WBParaSite" id="maker-unitig_33652-snap-gene-0.2-mRNA-1"/>
    </source>
</evidence>
<dbReference type="Proteomes" id="UP000095280">
    <property type="component" value="Unplaced"/>
</dbReference>
<dbReference type="WBParaSite" id="maker-unitig_33652-snap-gene-0.2-mRNA-1">
    <property type="protein sequence ID" value="maker-unitig_33652-snap-gene-0.2-mRNA-1"/>
    <property type="gene ID" value="maker-unitig_33652-snap-gene-0.2"/>
</dbReference>
<dbReference type="AlphaFoldDB" id="A0A1I8FGA9"/>
<evidence type="ECO:0000256" key="1">
    <source>
        <dbReference type="SAM" id="MobiDB-lite"/>
    </source>
</evidence>
<feature type="region of interest" description="Disordered" evidence="1">
    <location>
        <begin position="65"/>
        <end position="111"/>
    </location>
</feature>
<reference evidence="3" key="1">
    <citation type="submission" date="2016-11" db="UniProtKB">
        <authorList>
            <consortium name="WormBaseParasite"/>
        </authorList>
    </citation>
    <scope>IDENTIFICATION</scope>
</reference>
<organism evidence="2 3">
    <name type="scientific">Macrostomum lignano</name>
    <dbReference type="NCBI Taxonomy" id="282301"/>
    <lineage>
        <taxon>Eukaryota</taxon>
        <taxon>Metazoa</taxon>
        <taxon>Spiralia</taxon>
        <taxon>Lophotrochozoa</taxon>
        <taxon>Platyhelminthes</taxon>
        <taxon>Rhabditophora</taxon>
        <taxon>Macrostomorpha</taxon>
        <taxon>Macrostomida</taxon>
        <taxon>Macrostomidae</taxon>
        <taxon>Macrostomum</taxon>
    </lineage>
</organism>